<evidence type="ECO:0000313" key="4">
    <source>
        <dbReference type="Proteomes" id="UP001642409"/>
    </source>
</evidence>
<evidence type="ECO:0000256" key="1">
    <source>
        <dbReference type="SAM" id="Phobius"/>
    </source>
</evidence>
<reference evidence="2" key="1">
    <citation type="submission" date="2023-06" db="EMBL/GenBank/DDBJ databases">
        <authorList>
            <person name="Kurt Z."/>
        </authorList>
    </citation>
    <scope>NUCLEOTIDE SEQUENCE</scope>
</reference>
<protein>
    <submittedName>
        <fullName evidence="3">Hypothetical_protein</fullName>
    </submittedName>
</protein>
<accession>A0AA86N7A8</accession>
<feature type="transmembrane region" description="Helical" evidence="1">
    <location>
        <begin position="36"/>
        <end position="58"/>
    </location>
</feature>
<dbReference type="EMBL" id="CAXDID020000065">
    <property type="protein sequence ID" value="CAL6011988.1"/>
    <property type="molecule type" value="Genomic_DNA"/>
</dbReference>
<feature type="transmembrane region" description="Helical" evidence="1">
    <location>
        <begin position="7"/>
        <end position="24"/>
    </location>
</feature>
<sequence length="122" mass="14230">MSDPEKIAVSISRSFVVWLTNFVLLKKLNIFGQFNYLKYGFNHFASIICYTMLLIALYKSDPIKSLTIHSIYDTLVQTLKKQETTQTLQHVTPLLNQKLLSTKRSPKQTLLARKSQRRFYDV</sequence>
<keyword evidence="1" id="KW-1133">Transmembrane helix</keyword>
<dbReference type="EMBL" id="CATOUU010000042">
    <property type="protein sequence ID" value="CAI9914073.1"/>
    <property type="molecule type" value="Genomic_DNA"/>
</dbReference>
<keyword evidence="1" id="KW-0472">Membrane</keyword>
<comment type="caution">
    <text evidence="2">The sequence shown here is derived from an EMBL/GenBank/DDBJ whole genome shotgun (WGS) entry which is preliminary data.</text>
</comment>
<keyword evidence="4" id="KW-1185">Reference proteome</keyword>
<organism evidence="2">
    <name type="scientific">Hexamita inflata</name>
    <dbReference type="NCBI Taxonomy" id="28002"/>
    <lineage>
        <taxon>Eukaryota</taxon>
        <taxon>Metamonada</taxon>
        <taxon>Diplomonadida</taxon>
        <taxon>Hexamitidae</taxon>
        <taxon>Hexamitinae</taxon>
        <taxon>Hexamita</taxon>
    </lineage>
</organism>
<gene>
    <name evidence="2" type="ORF">HINF_LOCUS1718</name>
    <name evidence="3" type="ORF">HINF_LOCUS23088</name>
</gene>
<dbReference type="AlphaFoldDB" id="A0AA86N7A8"/>
<reference evidence="3 4" key="2">
    <citation type="submission" date="2024-07" db="EMBL/GenBank/DDBJ databases">
        <authorList>
            <person name="Akdeniz Z."/>
        </authorList>
    </citation>
    <scope>NUCLEOTIDE SEQUENCE [LARGE SCALE GENOMIC DNA]</scope>
</reference>
<dbReference type="Proteomes" id="UP001642409">
    <property type="component" value="Unassembled WGS sequence"/>
</dbReference>
<evidence type="ECO:0000313" key="3">
    <source>
        <dbReference type="EMBL" id="CAL6011988.1"/>
    </source>
</evidence>
<name>A0AA86N7A8_9EUKA</name>
<keyword evidence="1" id="KW-0812">Transmembrane</keyword>
<proteinExistence type="predicted"/>
<evidence type="ECO:0000313" key="2">
    <source>
        <dbReference type="EMBL" id="CAI9914073.1"/>
    </source>
</evidence>